<comment type="domain">
    <text evidence="15">Contains 2 ubiquitin-conjugating enzyme family-like (UEV-like) regions. These regions lack the critical Cys residues required for ubiquitination but retain the ability to bind ubiquitin.</text>
</comment>
<dbReference type="GO" id="GO:0006915">
    <property type="term" value="P:apoptotic process"/>
    <property type="evidence" value="ECO:0007669"/>
    <property type="project" value="UniProtKB-UniRule"/>
</dbReference>
<name>A0A3Q0IV28_DIACI</name>
<protein>
    <recommendedName>
        <fullName evidence="2 15">BRISC and BRCA1-A complex member 2</fullName>
    </recommendedName>
</protein>
<dbReference type="GO" id="GO:0051301">
    <property type="term" value="P:cell division"/>
    <property type="evidence" value="ECO:0007669"/>
    <property type="project" value="UniProtKB-UniRule"/>
</dbReference>
<dbReference type="KEGG" id="dci:103510213"/>
<keyword evidence="4 15" id="KW-0132">Cell division</keyword>
<keyword evidence="13 15" id="KW-0131">Cell cycle</keyword>
<comment type="subcellular location">
    <subcellularLocation>
        <location evidence="15">Cytoplasm</location>
    </subcellularLocation>
    <subcellularLocation>
        <location evidence="1 15">Nucleus</location>
    </subcellularLocation>
    <text evidence="15">Localizes at sites of DNA damage at double-strand breaks (DSBs).</text>
</comment>
<dbReference type="GO" id="GO:0045739">
    <property type="term" value="P:positive regulation of DNA repair"/>
    <property type="evidence" value="ECO:0007669"/>
    <property type="project" value="UniProtKB-UniRule"/>
</dbReference>
<keyword evidence="7 15" id="KW-0227">DNA damage</keyword>
<evidence type="ECO:0000256" key="13">
    <source>
        <dbReference type="ARBA" id="ARBA00023306"/>
    </source>
</evidence>
<keyword evidence="11 15" id="KW-0234">DNA repair</keyword>
<comment type="similarity">
    <text evidence="14 15">Belongs to the BABAM2 family.</text>
</comment>
<evidence type="ECO:0000256" key="11">
    <source>
        <dbReference type="ARBA" id="ARBA00023204"/>
    </source>
</evidence>
<comment type="function">
    <text evidence="15">May play a role in homeostasis or cellular differentiation in cells of neural, epithelial and germline origins. May also act as a death receptor-associated anti-apoptotic protein, which inhibits the mitochondrial apoptotic pathway.</text>
</comment>
<accession>A0A3Q0IV28</accession>
<dbReference type="GO" id="GO:0070552">
    <property type="term" value="C:BRISC complex"/>
    <property type="evidence" value="ECO:0007669"/>
    <property type="project" value="UniProtKB-UniRule"/>
</dbReference>
<dbReference type="InterPro" id="IPR010358">
    <property type="entry name" value="BRE"/>
</dbReference>
<evidence type="ECO:0000256" key="15">
    <source>
        <dbReference type="RuleBase" id="RU368019"/>
    </source>
</evidence>
<dbReference type="PANTHER" id="PTHR15189">
    <property type="entry name" value="BRISC AND BRCA1-A COMPLEX MEMBER 2"/>
    <property type="match status" value="1"/>
</dbReference>
<keyword evidence="16" id="KW-1185">Reference proteome</keyword>
<evidence type="ECO:0000256" key="9">
    <source>
        <dbReference type="ARBA" id="ARBA00022786"/>
    </source>
</evidence>
<evidence type="ECO:0000256" key="8">
    <source>
        <dbReference type="ARBA" id="ARBA00022776"/>
    </source>
</evidence>
<sequence>MRTGLAQYDSDNETELLNLVEKLKHLYYEYLASSLNKSSLSYKNISSVLDSLPRVSGPLLPHEIVLCHDLVHFCMHLDVDLSRIQLNLVPEKCVITLTLTMPYSHEKSDLDYQCRVLMGPELRDQIEANFMNHPKFGQDKPMLKYIRHITSRVQSHIDILATAQRLRQRFLLSLLSTSGVSVLDWDAFGFRSASFLYSSGAFHWMVRLALGSTEVTARLVSIYTPFSCPLTSVSLESDARGLLVKLANAERHRHQCVRGFLAEIVTNEREVG</sequence>
<evidence type="ECO:0000256" key="5">
    <source>
        <dbReference type="ARBA" id="ARBA00022703"/>
    </source>
</evidence>
<gene>
    <name evidence="17" type="primary">LOC103510213</name>
</gene>
<keyword evidence="3 15" id="KW-0963">Cytoplasm</keyword>
<dbReference type="GO" id="GO:0031593">
    <property type="term" value="F:polyubiquitin modification-dependent protein binding"/>
    <property type="evidence" value="ECO:0007669"/>
    <property type="project" value="UniProtKB-UniRule"/>
</dbReference>
<dbReference type="AlphaFoldDB" id="A0A3Q0IV28"/>
<evidence type="ECO:0000256" key="14">
    <source>
        <dbReference type="ARBA" id="ARBA00025766"/>
    </source>
</evidence>
<comment type="subunit">
    <text evidence="15">Component of the ARISC complex. Component of the BRCA1-A complex. Component of the BRISC complex. Binds polyubiquitin.</text>
</comment>
<dbReference type="GO" id="GO:0005737">
    <property type="term" value="C:cytoplasm"/>
    <property type="evidence" value="ECO:0007669"/>
    <property type="project" value="UniProtKB-SubCell"/>
</dbReference>
<evidence type="ECO:0000256" key="6">
    <source>
        <dbReference type="ARBA" id="ARBA00022737"/>
    </source>
</evidence>
<evidence type="ECO:0000313" key="16">
    <source>
        <dbReference type="Proteomes" id="UP000079169"/>
    </source>
</evidence>
<dbReference type="GO" id="GO:0010212">
    <property type="term" value="P:response to ionizing radiation"/>
    <property type="evidence" value="ECO:0007669"/>
    <property type="project" value="UniProtKB-UniRule"/>
</dbReference>
<keyword evidence="12 15" id="KW-0539">Nucleus</keyword>
<dbReference type="Pfam" id="PF06113">
    <property type="entry name" value="BRE"/>
    <property type="match status" value="1"/>
</dbReference>
<evidence type="ECO:0000256" key="7">
    <source>
        <dbReference type="ARBA" id="ARBA00022763"/>
    </source>
</evidence>
<dbReference type="PANTHER" id="PTHR15189:SF7">
    <property type="entry name" value="BRISC AND BRCA1-A COMPLEX MEMBER 2"/>
    <property type="match status" value="1"/>
</dbReference>
<dbReference type="GeneID" id="103510213"/>
<dbReference type="GO" id="GO:0070531">
    <property type="term" value="C:BRCA1-A complex"/>
    <property type="evidence" value="ECO:0007669"/>
    <property type="project" value="UniProtKB-UniRule"/>
</dbReference>
<evidence type="ECO:0000256" key="4">
    <source>
        <dbReference type="ARBA" id="ARBA00022618"/>
    </source>
</evidence>
<evidence type="ECO:0000256" key="10">
    <source>
        <dbReference type="ARBA" id="ARBA00022853"/>
    </source>
</evidence>
<keyword evidence="6" id="KW-0677">Repeat</keyword>
<organism evidence="16 17">
    <name type="scientific">Diaphorina citri</name>
    <name type="common">Asian citrus psyllid</name>
    <dbReference type="NCBI Taxonomy" id="121845"/>
    <lineage>
        <taxon>Eukaryota</taxon>
        <taxon>Metazoa</taxon>
        <taxon>Ecdysozoa</taxon>
        <taxon>Arthropoda</taxon>
        <taxon>Hexapoda</taxon>
        <taxon>Insecta</taxon>
        <taxon>Pterygota</taxon>
        <taxon>Neoptera</taxon>
        <taxon>Paraneoptera</taxon>
        <taxon>Hemiptera</taxon>
        <taxon>Sternorrhyncha</taxon>
        <taxon>Psylloidea</taxon>
        <taxon>Psyllidae</taxon>
        <taxon>Diaphorininae</taxon>
        <taxon>Diaphorina</taxon>
    </lineage>
</organism>
<dbReference type="GO" id="GO:0006325">
    <property type="term" value="P:chromatin organization"/>
    <property type="evidence" value="ECO:0007669"/>
    <property type="project" value="UniProtKB-UniRule"/>
</dbReference>
<evidence type="ECO:0000256" key="2">
    <source>
        <dbReference type="ARBA" id="ARBA00019438"/>
    </source>
</evidence>
<keyword evidence="5 15" id="KW-0053">Apoptosis</keyword>
<proteinExistence type="inferred from homology"/>
<dbReference type="GO" id="GO:0007095">
    <property type="term" value="P:mitotic G2 DNA damage checkpoint signaling"/>
    <property type="evidence" value="ECO:0007669"/>
    <property type="project" value="UniProtKB-UniRule"/>
</dbReference>
<evidence type="ECO:0000256" key="12">
    <source>
        <dbReference type="ARBA" id="ARBA00023242"/>
    </source>
</evidence>
<evidence type="ECO:0000256" key="3">
    <source>
        <dbReference type="ARBA" id="ARBA00022490"/>
    </source>
</evidence>
<evidence type="ECO:0000313" key="17">
    <source>
        <dbReference type="RefSeq" id="XP_026680126.1"/>
    </source>
</evidence>
<dbReference type="PaxDb" id="121845-A0A3Q0IV28"/>
<dbReference type="GO" id="GO:0006302">
    <property type="term" value="P:double-strand break repair"/>
    <property type="evidence" value="ECO:0007669"/>
    <property type="project" value="UniProtKB-UniRule"/>
</dbReference>
<evidence type="ECO:0000256" key="1">
    <source>
        <dbReference type="ARBA" id="ARBA00004123"/>
    </source>
</evidence>
<dbReference type="Proteomes" id="UP000079169">
    <property type="component" value="Unplaced"/>
</dbReference>
<keyword evidence="8 15" id="KW-0498">Mitosis</keyword>
<reference evidence="17" key="1">
    <citation type="submission" date="2025-08" db="UniProtKB">
        <authorList>
            <consortium name="RefSeq"/>
        </authorList>
    </citation>
    <scope>IDENTIFICATION</scope>
</reference>
<dbReference type="RefSeq" id="XP_026680126.1">
    <property type="nucleotide sequence ID" value="XM_026824325.1"/>
</dbReference>
<keyword evidence="10 15" id="KW-0156">Chromatin regulator</keyword>
<keyword evidence="9 15" id="KW-0833">Ubl conjugation pathway</keyword>